<accession>A0A426YGD1</accession>
<evidence type="ECO:0000256" key="1">
    <source>
        <dbReference type="ARBA" id="ARBA00003362"/>
    </source>
</evidence>
<evidence type="ECO:0000256" key="6">
    <source>
        <dbReference type="SAM" id="MobiDB-lite"/>
    </source>
</evidence>
<dbReference type="Proteomes" id="UP000287651">
    <property type="component" value="Unassembled WGS sequence"/>
</dbReference>
<evidence type="ECO:0000256" key="5">
    <source>
        <dbReference type="ARBA" id="ARBA00023274"/>
    </source>
</evidence>
<dbReference type="GO" id="GO:0022625">
    <property type="term" value="C:cytosolic large ribosomal subunit"/>
    <property type="evidence" value="ECO:0007669"/>
    <property type="project" value="InterPro"/>
</dbReference>
<gene>
    <name evidence="7" type="ORF">B296_00051517</name>
</gene>
<comment type="caution">
    <text evidence="7">The sequence shown here is derived from an EMBL/GenBank/DDBJ whole genome shotgun (WGS) entry which is preliminary data.</text>
</comment>
<comment type="similarity">
    <text evidence="2">Belongs to the eukaryotic ribosomal protein P1/P2 family.</text>
</comment>
<keyword evidence="5" id="KW-0687">Ribonucleoprotein</keyword>
<dbReference type="PANTHER" id="PTHR21141:SF5">
    <property type="entry name" value="LARGE RIBOSOMAL SUBUNIT PROTEIN P2"/>
    <property type="match status" value="1"/>
</dbReference>
<reference evidence="7 8" key="1">
    <citation type="journal article" date="2014" name="Agronomy (Basel)">
        <title>A Draft Genome Sequence for Ensete ventricosum, the Drought-Tolerant Tree Against Hunger.</title>
        <authorList>
            <person name="Harrison J."/>
            <person name="Moore K.A."/>
            <person name="Paszkiewicz K."/>
            <person name="Jones T."/>
            <person name="Grant M."/>
            <person name="Ambacheew D."/>
            <person name="Muzemil S."/>
            <person name="Studholme D.J."/>
        </authorList>
    </citation>
    <scope>NUCLEOTIDE SEQUENCE [LARGE SCALE GENOMIC DNA]</scope>
</reference>
<feature type="region of interest" description="Disordered" evidence="6">
    <location>
        <begin position="94"/>
        <end position="117"/>
    </location>
</feature>
<dbReference type="InterPro" id="IPR038716">
    <property type="entry name" value="P1/P2_N_sf"/>
</dbReference>
<comment type="function">
    <text evidence="1">Plays an important role in the elongation step of protein synthesis.</text>
</comment>
<evidence type="ECO:0000256" key="3">
    <source>
        <dbReference type="ARBA" id="ARBA00011266"/>
    </source>
</evidence>
<dbReference type="AlphaFoldDB" id="A0A426YGD1"/>
<dbReference type="PANTHER" id="PTHR21141">
    <property type="entry name" value="60S ACIDIC RIBOSOMAL PROTEIN FAMILY MEMBER"/>
    <property type="match status" value="1"/>
</dbReference>
<dbReference type="GO" id="GO:0002182">
    <property type="term" value="P:cytoplasmic translational elongation"/>
    <property type="evidence" value="ECO:0007669"/>
    <property type="project" value="InterPro"/>
</dbReference>
<evidence type="ECO:0000313" key="7">
    <source>
        <dbReference type="EMBL" id="RRT50795.1"/>
    </source>
</evidence>
<proteinExistence type="inferred from homology"/>
<evidence type="ECO:0000313" key="8">
    <source>
        <dbReference type="Proteomes" id="UP000287651"/>
    </source>
</evidence>
<name>A0A426YGD1_ENSVE</name>
<sequence>MKLVAAYLLGGNSQSSAGDLRSILESRFLTITFCVSCLVVGAEAEEERIDLLLFEVKGKDIAELIAAGRKKFASVPSGGAAPLVSSVGGAAASAPAAAEPKKEEKEESDEVGLPPIPHEMDVARLNHLLLLPKH</sequence>
<evidence type="ECO:0000256" key="2">
    <source>
        <dbReference type="ARBA" id="ARBA00005436"/>
    </source>
</evidence>
<organism evidence="7 8">
    <name type="scientific">Ensete ventricosum</name>
    <name type="common">Abyssinian banana</name>
    <name type="synonym">Musa ensete</name>
    <dbReference type="NCBI Taxonomy" id="4639"/>
    <lineage>
        <taxon>Eukaryota</taxon>
        <taxon>Viridiplantae</taxon>
        <taxon>Streptophyta</taxon>
        <taxon>Embryophyta</taxon>
        <taxon>Tracheophyta</taxon>
        <taxon>Spermatophyta</taxon>
        <taxon>Magnoliopsida</taxon>
        <taxon>Liliopsida</taxon>
        <taxon>Zingiberales</taxon>
        <taxon>Musaceae</taxon>
        <taxon>Ensete</taxon>
    </lineage>
</organism>
<dbReference type="InterPro" id="IPR044076">
    <property type="entry name" value="Ribosomal_P2"/>
</dbReference>
<dbReference type="CDD" id="cd05833">
    <property type="entry name" value="Ribosomal_P2"/>
    <property type="match status" value="1"/>
</dbReference>
<dbReference type="EMBL" id="AMZH03012567">
    <property type="protein sequence ID" value="RRT50795.1"/>
    <property type="molecule type" value="Genomic_DNA"/>
</dbReference>
<comment type="subunit">
    <text evidence="3">P1 and P2 exist as dimers at the large ribosomal subunit.</text>
</comment>
<dbReference type="GO" id="GO:0003735">
    <property type="term" value="F:structural constituent of ribosome"/>
    <property type="evidence" value="ECO:0007669"/>
    <property type="project" value="InterPro"/>
</dbReference>
<dbReference type="Gene3D" id="1.10.10.1410">
    <property type="match status" value="1"/>
</dbReference>
<dbReference type="Pfam" id="PF00428">
    <property type="entry name" value="Ribosomal_60s"/>
    <property type="match status" value="1"/>
</dbReference>
<evidence type="ECO:0000256" key="4">
    <source>
        <dbReference type="ARBA" id="ARBA00022980"/>
    </source>
</evidence>
<protein>
    <submittedName>
        <fullName evidence="7">Uncharacterized protein</fullName>
    </submittedName>
</protein>
<keyword evidence="4" id="KW-0689">Ribosomal protein</keyword>